<keyword evidence="7" id="KW-0131">Cell cycle</keyword>
<dbReference type="NCBIfam" id="TIGR00445">
    <property type="entry name" value="mraY"/>
    <property type="match status" value="1"/>
</dbReference>
<dbReference type="InterPro" id="IPR018480">
    <property type="entry name" value="PNAcMuramoyl-5peptid_Trfase_CS"/>
</dbReference>
<evidence type="ECO:0000256" key="5">
    <source>
        <dbReference type="ARBA" id="ARBA00022989"/>
    </source>
</evidence>
<dbReference type="InterPro" id="IPR000715">
    <property type="entry name" value="Glycosyl_transferase_4"/>
</dbReference>
<dbReference type="PANTHER" id="PTHR22926:SF5">
    <property type="entry name" value="PHOSPHO-N-ACETYLMURAMOYL-PENTAPEPTIDE-TRANSFERASE HOMOLOG"/>
    <property type="match status" value="1"/>
</dbReference>
<keyword evidence="7" id="KW-0573">Peptidoglycan synthesis</keyword>
<dbReference type="STRING" id="573061.Clocel_1753"/>
<evidence type="ECO:0000256" key="9">
    <source>
        <dbReference type="PIRSR" id="PIRSR600715-1"/>
    </source>
</evidence>
<dbReference type="KEGG" id="ccb:Clocel_1753"/>
<evidence type="ECO:0000256" key="6">
    <source>
        <dbReference type="ARBA" id="ARBA00023136"/>
    </source>
</evidence>
<comment type="similarity">
    <text evidence="2 7">Belongs to the glycosyltransferase 4 family. MraY subfamily.</text>
</comment>
<feature type="transmembrane region" description="Helical" evidence="7">
    <location>
        <begin position="154"/>
        <end position="175"/>
    </location>
</feature>
<dbReference type="AlphaFoldDB" id="D9SKK1"/>
<comment type="cofactor">
    <cofactor evidence="7 9">
        <name>Mg(2+)</name>
        <dbReference type="ChEBI" id="CHEBI:18420"/>
    </cofactor>
</comment>
<dbReference type="PROSITE" id="PS01347">
    <property type="entry name" value="MRAY_1"/>
    <property type="match status" value="1"/>
</dbReference>
<dbReference type="GO" id="GO:0008360">
    <property type="term" value="P:regulation of cell shape"/>
    <property type="evidence" value="ECO:0007669"/>
    <property type="project" value="UniProtKB-KW"/>
</dbReference>
<keyword evidence="7" id="KW-1003">Cell membrane</keyword>
<accession>D9SKK1</accession>
<evidence type="ECO:0000313" key="10">
    <source>
        <dbReference type="EMBL" id="ADL51497.1"/>
    </source>
</evidence>
<dbReference type="GO" id="GO:0009252">
    <property type="term" value="P:peptidoglycan biosynthetic process"/>
    <property type="evidence" value="ECO:0007669"/>
    <property type="project" value="UniProtKB-UniRule"/>
</dbReference>
<dbReference type="GO" id="GO:0051301">
    <property type="term" value="P:cell division"/>
    <property type="evidence" value="ECO:0007669"/>
    <property type="project" value="UniProtKB-KW"/>
</dbReference>
<feature type="transmembrane region" description="Helical" evidence="7">
    <location>
        <begin position="81"/>
        <end position="98"/>
    </location>
</feature>
<keyword evidence="7 9" id="KW-0479">Metal-binding</keyword>
<keyword evidence="7" id="KW-0961">Cell wall biogenesis/degradation</keyword>
<dbReference type="UniPathway" id="UPA00219"/>
<evidence type="ECO:0000256" key="7">
    <source>
        <dbReference type="HAMAP-Rule" id="MF_00038"/>
    </source>
</evidence>
<proteinExistence type="inferred from homology"/>
<evidence type="ECO:0000256" key="4">
    <source>
        <dbReference type="ARBA" id="ARBA00022692"/>
    </source>
</evidence>
<dbReference type="CDD" id="cd06852">
    <property type="entry name" value="GT_MraY"/>
    <property type="match status" value="1"/>
</dbReference>
<comment type="catalytic activity">
    <reaction evidence="7">
        <text>UDP-N-acetyl-alpha-D-muramoyl-L-alanyl-gamma-D-glutamyl-meso-2,6-diaminopimeloyl-D-alanyl-D-alanine + di-trans,octa-cis-undecaprenyl phosphate = di-trans,octa-cis-undecaprenyl diphospho-N-acetyl-alpha-D-muramoyl-L-alanyl-D-glutamyl-meso-2,6-diaminopimeloyl-D-alanyl-D-alanine + UMP</text>
        <dbReference type="Rhea" id="RHEA:28386"/>
        <dbReference type="ChEBI" id="CHEBI:57865"/>
        <dbReference type="ChEBI" id="CHEBI:60392"/>
        <dbReference type="ChEBI" id="CHEBI:61386"/>
        <dbReference type="ChEBI" id="CHEBI:61387"/>
        <dbReference type="EC" id="2.7.8.13"/>
    </reaction>
</comment>
<keyword evidence="7" id="KW-0132">Cell division</keyword>
<dbReference type="Pfam" id="PF10555">
    <property type="entry name" value="MraY_sig1"/>
    <property type="match status" value="1"/>
</dbReference>
<keyword evidence="7" id="KW-0133">Cell shape</keyword>
<sequence length="324" mass="34656">MSNFSDLKIVMMYLLIALCISIALGAVLLPVLYRFKFGQPIREEGPKSHKKKAGTPTMGGVIFILATILAMAIRVRSINDTTLIVLFAFVAFGFIGLLDDMLKIIKKKNEGLKSGQKMLLLMIVSVIIGLYAANNEEIGTNILIPIVNKYFDLGLVGFVIFSIVYFAAVTNAVNLTDGLDGLASSTSSIVIAFFGAVALGLGQINLAVFCGILVGALLGFLKYNAHPAEVFMGDTGSLALGGAIGAIAMLLKLEIVVIVVGGIFVFETLSVIIQVISFKTTGKRVFKMAPVHHHFEAIGWHETKIVAVFSIVTVALCAIGFLII</sequence>
<dbReference type="GO" id="GO:0008963">
    <property type="term" value="F:phospho-N-acetylmuramoyl-pentapeptide-transferase activity"/>
    <property type="evidence" value="ECO:0007669"/>
    <property type="project" value="UniProtKB-UniRule"/>
</dbReference>
<dbReference type="HOGENOM" id="CLU_023982_0_1_9"/>
<name>D9SKK1_CLOC7</name>
<keyword evidence="3 7" id="KW-0808">Transferase</keyword>
<dbReference type="GO" id="GO:0051992">
    <property type="term" value="F:UDP-N-acetylmuramoyl-L-alanyl-D-glutamyl-meso-2,6-diaminopimelyl-D-alanyl-D-alanine:undecaprenyl-phosphate transferase activity"/>
    <property type="evidence" value="ECO:0007669"/>
    <property type="project" value="RHEA"/>
</dbReference>
<evidence type="ECO:0000256" key="3">
    <source>
        <dbReference type="ARBA" id="ARBA00022679"/>
    </source>
</evidence>
<feature type="transmembrane region" description="Helical" evidence="7">
    <location>
        <begin position="118"/>
        <end position="134"/>
    </location>
</feature>
<feature type="transmembrane region" description="Helical" evidence="7">
    <location>
        <begin position="255"/>
        <end position="278"/>
    </location>
</feature>
<dbReference type="GO" id="GO:0071555">
    <property type="term" value="P:cell wall organization"/>
    <property type="evidence" value="ECO:0007669"/>
    <property type="project" value="UniProtKB-KW"/>
</dbReference>
<feature type="transmembrane region" description="Helical" evidence="7">
    <location>
        <begin position="182"/>
        <end position="200"/>
    </location>
</feature>
<comment type="pathway">
    <text evidence="7">Cell wall biogenesis; peptidoglycan biosynthesis.</text>
</comment>
<dbReference type="EMBL" id="CP002160">
    <property type="protein sequence ID" value="ADL51497.1"/>
    <property type="molecule type" value="Genomic_DNA"/>
</dbReference>
<dbReference type="GO" id="GO:0005886">
    <property type="term" value="C:plasma membrane"/>
    <property type="evidence" value="ECO:0007669"/>
    <property type="project" value="UniProtKB-SubCell"/>
</dbReference>
<feature type="transmembrane region" description="Helical" evidence="7">
    <location>
        <begin position="12"/>
        <end position="33"/>
    </location>
</feature>
<evidence type="ECO:0000256" key="1">
    <source>
        <dbReference type="ARBA" id="ARBA00004141"/>
    </source>
</evidence>
<dbReference type="Pfam" id="PF00953">
    <property type="entry name" value="Glycos_transf_4"/>
    <property type="match status" value="1"/>
</dbReference>
<keyword evidence="7 9" id="KW-0460">Magnesium</keyword>
<dbReference type="eggNOG" id="COG0472">
    <property type="taxonomic scope" value="Bacteria"/>
</dbReference>
<feature type="transmembrane region" description="Helical" evidence="7">
    <location>
        <begin position="305"/>
        <end position="323"/>
    </location>
</feature>
<dbReference type="PROSITE" id="PS01348">
    <property type="entry name" value="MRAY_2"/>
    <property type="match status" value="1"/>
</dbReference>
<keyword evidence="4 7" id="KW-0812">Transmembrane</keyword>
<dbReference type="HAMAP" id="MF_00038">
    <property type="entry name" value="MraY"/>
    <property type="match status" value="1"/>
</dbReference>
<dbReference type="PANTHER" id="PTHR22926">
    <property type="entry name" value="PHOSPHO-N-ACETYLMURAMOYL-PENTAPEPTIDE-TRANSFERASE"/>
    <property type="match status" value="1"/>
</dbReference>
<feature type="binding site" evidence="9">
    <location>
        <position position="174"/>
    </location>
    <ligand>
        <name>Mg(2+)</name>
        <dbReference type="ChEBI" id="CHEBI:18420"/>
    </ligand>
</feature>
<keyword evidence="5 7" id="KW-1133">Transmembrane helix</keyword>
<protein>
    <recommendedName>
        <fullName evidence="7 8">Phospho-N-acetylmuramoyl-pentapeptide-transferase</fullName>
        <ecNumber evidence="7 8">2.7.8.13</ecNumber>
    </recommendedName>
    <alternativeName>
        <fullName evidence="7">UDP-MurNAc-pentapeptide phosphotransferase</fullName>
    </alternativeName>
</protein>
<organism evidence="10 11">
    <name type="scientific">Clostridium cellulovorans (strain ATCC 35296 / DSM 3052 / OCM 3 / 743B)</name>
    <dbReference type="NCBI Taxonomy" id="573061"/>
    <lineage>
        <taxon>Bacteria</taxon>
        <taxon>Bacillati</taxon>
        <taxon>Bacillota</taxon>
        <taxon>Clostridia</taxon>
        <taxon>Eubacteriales</taxon>
        <taxon>Clostridiaceae</taxon>
        <taxon>Clostridium</taxon>
    </lineage>
</organism>
<evidence type="ECO:0000313" key="11">
    <source>
        <dbReference type="Proteomes" id="UP000002730"/>
    </source>
</evidence>
<dbReference type="RefSeq" id="WP_010077290.1">
    <property type="nucleotide sequence ID" value="NC_014393.1"/>
</dbReference>
<keyword evidence="6 7" id="KW-0472">Membrane</keyword>
<feature type="binding site" evidence="9">
    <location>
        <position position="234"/>
    </location>
    <ligand>
        <name>Mg(2+)</name>
        <dbReference type="ChEBI" id="CHEBI:18420"/>
    </ligand>
</feature>
<dbReference type="InterPro" id="IPR003524">
    <property type="entry name" value="PNAcMuramoyl-5peptid_Trfase"/>
</dbReference>
<comment type="function">
    <text evidence="7">Catalyzes the initial step of the lipid cycle reactions in the biosynthesis of the cell wall peptidoglycan: transfers peptidoglycan precursor phospho-MurNAc-pentapeptide from UDP-MurNAc-pentapeptide onto the lipid carrier undecaprenyl phosphate, yielding undecaprenyl-pyrophosphoryl-MurNAc-pentapeptide, known as lipid I.</text>
</comment>
<dbReference type="GO" id="GO:0046872">
    <property type="term" value="F:metal ion binding"/>
    <property type="evidence" value="ECO:0007669"/>
    <property type="project" value="UniProtKB-KW"/>
</dbReference>
<evidence type="ECO:0000256" key="8">
    <source>
        <dbReference type="NCBIfam" id="TIGR00445"/>
    </source>
</evidence>
<evidence type="ECO:0000256" key="2">
    <source>
        <dbReference type="ARBA" id="ARBA00005583"/>
    </source>
</evidence>
<keyword evidence="11" id="KW-1185">Reference proteome</keyword>
<feature type="transmembrane region" description="Helical" evidence="7">
    <location>
        <begin position="53"/>
        <end position="75"/>
    </location>
</feature>
<dbReference type="OrthoDB" id="9805475at2"/>
<feature type="transmembrane region" description="Helical" evidence="7">
    <location>
        <begin position="230"/>
        <end position="249"/>
    </location>
</feature>
<gene>
    <name evidence="7" type="primary">mraY</name>
    <name evidence="10" type="ordered locus">Clocel_1753</name>
</gene>
<dbReference type="EC" id="2.7.8.13" evidence="7 8"/>
<dbReference type="Proteomes" id="UP000002730">
    <property type="component" value="Chromosome"/>
</dbReference>
<comment type="subcellular location">
    <subcellularLocation>
        <location evidence="7">Cell membrane</location>
        <topology evidence="7">Multi-pass membrane protein</topology>
    </subcellularLocation>
    <subcellularLocation>
        <location evidence="1">Membrane</location>
        <topology evidence="1">Multi-pass membrane protein</topology>
    </subcellularLocation>
</comment>
<reference evidence="10 11" key="1">
    <citation type="submission" date="2010-08" db="EMBL/GenBank/DDBJ databases">
        <title>Complete sequence of Clostridium cellulovorans 743B.</title>
        <authorList>
            <consortium name="US DOE Joint Genome Institute"/>
            <person name="Lucas S."/>
            <person name="Copeland A."/>
            <person name="Lapidus A."/>
            <person name="Cheng J.-F."/>
            <person name="Bruce D."/>
            <person name="Goodwin L."/>
            <person name="Pitluck S."/>
            <person name="Chertkov O."/>
            <person name="Detter J.C."/>
            <person name="Han C."/>
            <person name="Tapia R."/>
            <person name="Land M."/>
            <person name="Hauser L."/>
            <person name="Chang Y.-J."/>
            <person name="Jeffries C."/>
            <person name="Kyrpides N."/>
            <person name="Ivanova N."/>
            <person name="Mikhailova N."/>
            <person name="Hemme C.L."/>
            <person name="Woyke T."/>
        </authorList>
    </citation>
    <scope>NUCLEOTIDE SEQUENCE [LARGE SCALE GENOMIC DNA]</scope>
    <source>
        <strain evidence="11">ATCC 35296 / DSM 3052 / OCM 3 / 743B</strain>
    </source>
</reference>